<organism evidence="1 2">
    <name type="scientific">Ovis aries</name>
    <name type="common">Sheep</name>
    <dbReference type="NCBI Taxonomy" id="9940"/>
    <lineage>
        <taxon>Eukaryota</taxon>
        <taxon>Metazoa</taxon>
        <taxon>Chordata</taxon>
        <taxon>Craniata</taxon>
        <taxon>Vertebrata</taxon>
        <taxon>Euteleostomi</taxon>
        <taxon>Mammalia</taxon>
        <taxon>Eutheria</taxon>
        <taxon>Laurasiatheria</taxon>
        <taxon>Artiodactyla</taxon>
        <taxon>Ruminantia</taxon>
        <taxon>Pecora</taxon>
        <taxon>Bovidae</taxon>
        <taxon>Caprinae</taxon>
        <taxon>Ovis</taxon>
    </lineage>
</organism>
<dbReference type="EMBL" id="JAEMGP010000007">
    <property type="protein sequence ID" value="KAG5206624.1"/>
    <property type="molecule type" value="Genomic_DNA"/>
</dbReference>
<evidence type="ECO:0000313" key="1">
    <source>
        <dbReference type="EMBL" id="KAG5206624.1"/>
    </source>
</evidence>
<evidence type="ECO:0000313" key="2">
    <source>
        <dbReference type="Proteomes" id="UP000664991"/>
    </source>
</evidence>
<dbReference type="Proteomes" id="UP000664991">
    <property type="component" value="Unassembled WGS sequence"/>
</dbReference>
<dbReference type="AlphaFoldDB" id="A0A836A0K9"/>
<comment type="caution">
    <text evidence="1">The sequence shown here is derived from an EMBL/GenBank/DDBJ whole genome shotgun (WGS) entry which is preliminary data.</text>
</comment>
<protein>
    <submittedName>
        <fullName evidence="1">Uncharacterized protein</fullName>
    </submittedName>
</protein>
<name>A0A836A0K9_SHEEP</name>
<gene>
    <name evidence="1" type="ORF">JEQ12_018197</name>
</gene>
<reference evidence="1 2" key="1">
    <citation type="submission" date="2020-12" db="EMBL/GenBank/DDBJ databases">
        <title>De novo assembly of Tibetan sheep genome.</title>
        <authorList>
            <person name="Li X."/>
        </authorList>
    </citation>
    <scope>NUCLEOTIDE SEQUENCE [LARGE SCALE GENOMIC DNA]</scope>
    <source>
        <tissue evidence="1">Heart</tissue>
    </source>
</reference>
<accession>A0A836A0K9</accession>
<proteinExistence type="predicted"/>
<sequence>MTSDQRIPGHKPPASSIIQKDFLRLGFSLKESSMFLKSNPEDVKEKCRIMLAQTHWKRHCGELLWHSELVQHFHQRQISHVPVQRSSAVLKGKSLSKIYFNEAMWFAATAFLYNQEVRKSAPSEMRESMPAFFPTLCAKQTSHISYQRTCSCHKKHKWLFPSQASNVLHGWRYCFTEPTEYGNNIP</sequence>